<dbReference type="KEGG" id="mmes:MMSR116_10980"/>
<evidence type="ECO:0000313" key="2">
    <source>
        <dbReference type="Proteomes" id="UP000012488"/>
    </source>
</evidence>
<organism evidence="1 2">
    <name type="scientific">Methylobacterium mesophilicum SR1.6/6</name>
    <dbReference type="NCBI Taxonomy" id="908290"/>
    <lineage>
        <taxon>Bacteria</taxon>
        <taxon>Pseudomonadati</taxon>
        <taxon>Pseudomonadota</taxon>
        <taxon>Alphaproteobacteria</taxon>
        <taxon>Hyphomicrobiales</taxon>
        <taxon>Methylobacteriaceae</taxon>
        <taxon>Methylobacterium</taxon>
    </lineage>
</organism>
<proteinExistence type="predicted"/>
<dbReference type="AlphaFoldDB" id="A0A6B9FIF4"/>
<name>A0A6B9FIF4_9HYPH</name>
<protein>
    <submittedName>
        <fullName evidence="1">Uncharacterized protein</fullName>
    </submittedName>
</protein>
<accession>A0A6B9FIF4</accession>
<reference evidence="1 2" key="1">
    <citation type="journal article" date="2012" name="Genet. Mol. Biol.">
        <title>Analysis of 16S rRNA and mxaF genes revealing insights into Methylobacterium niche-specific plant association.</title>
        <authorList>
            <person name="Dourado M.N."/>
            <person name="Andreote F.D."/>
            <person name="Dini-Andreote F."/>
            <person name="Conti R."/>
            <person name="Araujo J.M."/>
            <person name="Araujo W.L."/>
        </authorList>
    </citation>
    <scope>NUCLEOTIDE SEQUENCE [LARGE SCALE GENOMIC DNA]</scope>
    <source>
        <strain evidence="1 2">SR1.6/6</strain>
    </source>
</reference>
<reference evidence="1 2" key="2">
    <citation type="journal article" date="2013" name="Genome Announc.">
        <title>Draft Genome Sequence of Methylobacterium mesophilicum Strain SR1.6/6, Isolated from Citrus sinensis.</title>
        <authorList>
            <person name="Marinho Almeida D."/>
            <person name="Dini-Andreote F."/>
            <person name="Camargo Neves A.A."/>
            <person name="Juca Ramos R.T."/>
            <person name="Andreote F.D."/>
            <person name="Carneiro A.R."/>
            <person name="Oliveira de Souza Lima A."/>
            <person name="Caracciolo Gomes de Sa P.H."/>
            <person name="Ribeiro Barbosa M.S."/>
            <person name="Araujo W.L."/>
            <person name="Silva A."/>
        </authorList>
    </citation>
    <scope>NUCLEOTIDE SEQUENCE [LARGE SCALE GENOMIC DNA]</scope>
    <source>
        <strain evidence="1 2">SR1.6/6</strain>
    </source>
</reference>
<dbReference type="Proteomes" id="UP000012488">
    <property type="component" value="Chromosome"/>
</dbReference>
<gene>
    <name evidence="1" type="ORF">MMSR116_10980</name>
</gene>
<dbReference type="EMBL" id="CP043538">
    <property type="protein sequence ID" value="QGY02340.1"/>
    <property type="molecule type" value="Genomic_DNA"/>
</dbReference>
<evidence type="ECO:0000313" key="1">
    <source>
        <dbReference type="EMBL" id="QGY02340.1"/>
    </source>
</evidence>
<sequence>MVSATIPAGYFAVLPVIRHAIQAAGTRDYVFRLSGLTLNADKTITVTGLVRESRTNPAVISLLSTLANYDPFQATSSAVTLHLSAEESD</sequence>